<evidence type="ECO:0000256" key="3">
    <source>
        <dbReference type="ARBA" id="ARBA00022729"/>
    </source>
</evidence>
<sequence length="325" mass="36638">MDKNKILSWKKRAGICIIIAFFGLIIAIYMKTYFCYAQKYQKHKRVFGATYMTMNNQFYKVINNEIKLQIEENGDHLIALDPALDSEKQNEQIKYLVKKEVDVIFLNPVDWKKVKPGLEAAKKAGIPVIVIDTPVYDEDLVDMTIVSDNYQAGVQCAQDMMKKRKGANIVLLTHKTTKSGEDRIQGFLDTIEGHDGYRIIDSADTEGQIERSLPKVEDIVEKHDDIDVIMALNDPAAMGALAALDSKNYNRDVLVYGVDGSPEAKKLIEEGLMTGTSAQFPKQMADTAIEAAYQLMEGKAIPKTKEISVEMITKTNISQFDINRW</sequence>
<dbReference type="SUPFAM" id="SSF53822">
    <property type="entry name" value="Periplasmic binding protein-like I"/>
    <property type="match status" value="1"/>
</dbReference>
<dbReference type="Proteomes" id="UP000613208">
    <property type="component" value="Unassembled WGS sequence"/>
</dbReference>
<dbReference type="RefSeq" id="WP_201309953.1">
    <property type="nucleotide sequence ID" value="NZ_BLYI01000009.1"/>
</dbReference>
<keyword evidence="4" id="KW-0472">Membrane</keyword>
<dbReference type="Gene3D" id="3.40.50.2300">
    <property type="match status" value="2"/>
</dbReference>
<feature type="domain" description="Periplasmic binding protein" evidence="5">
    <location>
        <begin position="52"/>
        <end position="299"/>
    </location>
</feature>
<dbReference type="PANTHER" id="PTHR46847">
    <property type="entry name" value="D-ALLOSE-BINDING PERIPLASMIC PROTEIN-RELATED"/>
    <property type="match status" value="1"/>
</dbReference>
<evidence type="ECO:0000256" key="4">
    <source>
        <dbReference type="SAM" id="Phobius"/>
    </source>
</evidence>
<dbReference type="Pfam" id="PF13407">
    <property type="entry name" value="Peripla_BP_4"/>
    <property type="match status" value="1"/>
</dbReference>
<protein>
    <submittedName>
        <fullName evidence="6">Ribose ABC transporter substrate-binding protein</fullName>
    </submittedName>
</protein>
<dbReference type="AlphaFoldDB" id="A0A916Q7Z1"/>
<evidence type="ECO:0000256" key="1">
    <source>
        <dbReference type="ARBA" id="ARBA00004196"/>
    </source>
</evidence>
<keyword evidence="4" id="KW-0812">Transmembrane</keyword>
<dbReference type="GO" id="GO:0030246">
    <property type="term" value="F:carbohydrate binding"/>
    <property type="evidence" value="ECO:0007669"/>
    <property type="project" value="UniProtKB-ARBA"/>
</dbReference>
<evidence type="ECO:0000313" key="6">
    <source>
        <dbReference type="EMBL" id="GFO84221.1"/>
    </source>
</evidence>
<comment type="subcellular location">
    <subcellularLocation>
        <location evidence="1">Cell envelope</location>
    </subcellularLocation>
</comment>
<proteinExistence type="inferred from homology"/>
<keyword evidence="3" id="KW-0732">Signal</keyword>
<evidence type="ECO:0000256" key="2">
    <source>
        <dbReference type="ARBA" id="ARBA00007639"/>
    </source>
</evidence>
<dbReference type="GO" id="GO:0030313">
    <property type="term" value="C:cell envelope"/>
    <property type="evidence" value="ECO:0007669"/>
    <property type="project" value="UniProtKB-SubCell"/>
</dbReference>
<comment type="caution">
    <text evidence="6">The sequence shown here is derived from an EMBL/GenBank/DDBJ whole genome shotgun (WGS) entry which is preliminary data.</text>
</comment>
<evidence type="ECO:0000313" key="7">
    <source>
        <dbReference type="Proteomes" id="UP000613208"/>
    </source>
</evidence>
<keyword evidence="7" id="KW-1185">Reference proteome</keyword>
<dbReference type="InterPro" id="IPR025997">
    <property type="entry name" value="SBP_2_dom"/>
</dbReference>
<dbReference type="CDD" id="cd19971">
    <property type="entry name" value="PBP1_ABC_sugar_binding-like"/>
    <property type="match status" value="1"/>
</dbReference>
<organism evidence="6 7">
    <name type="scientific">Anaerostipes butyraticus</name>
    <dbReference type="NCBI Taxonomy" id="645466"/>
    <lineage>
        <taxon>Bacteria</taxon>
        <taxon>Bacillati</taxon>
        <taxon>Bacillota</taxon>
        <taxon>Clostridia</taxon>
        <taxon>Lachnospirales</taxon>
        <taxon>Lachnospiraceae</taxon>
        <taxon>Anaerostipes</taxon>
    </lineage>
</organism>
<dbReference type="EMBL" id="BLYI01000009">
    <property type="protein sequence ID" value="GFO84221.1"/>
    <property type="molecule type" value="Genomic_DNA"/>
</dbReference>
<dbReference type="PANTHER" id="PTHR46847:SF1">
    <property type="entry name" value="D-ALLOSE-BINDING PERIPLASMIC PROTEIN-RELATED"/>
    <property type="match status" value="1"/>
</dbReference>
<feature type="transmembrane region" description="Helical" evidence="4">
    <location>
        <begin position="12"/>
        <end position="30"/>
    </location>
</feature>
<keyword evidence="4" id="KW-1133">Transmembrane helix</keyword>
<accession>A0A916Q7Z1</accession>
<comment type="similarity">
    <text evidence="2">Belongs to the bacterial solute-binding protein 2 family.</text>
</comment>
<name>A0A916Q7Z1_9FIRM</name>
<reference evidence="6" key="1">
    <citation type="submission" date="2020-06" db="EMBL/GenBank/DDBJ databases">
        <title>Characterization of fructooligosaccharide metabolism and fructooligosaccharide-degrading enzymes in human commensal butyrate producers.</title>
        <authorList>
            <person name="Tanno H."/>
            <person name="Fujii T."/>
            <person name="Hirano K."/>
            <person name="Maeno S."/>
            <person name="Tonozuka T."/>
            <person name="Sakamoto M."/>
            <person name="Ohkuma M."/>
            <person name="Tochio T."/>
            <person name="Endo A."/>
        </authorList>
    </citation>
    <scope>NUCLEOTIDE SEQUENCE</scope>
    <source>
        <strain evidence="6">JCM 17466</strain>
    </source>
</reference>
<evidence type="ECO:0000259" key="5">
    <source>
        <dbReference type="Pfam" id="PF13407"/>
    </source>
</evidence>
<dbReference type="InterPro" id="IPR028082">
    <property type="entry name" value="Peripla_BP_I"/>
</dbReference>
<gene>
    <name evidence="6" type="primary">rbsB</name>
    <name evidence="6" type="ORF">ANBU17_05680</name>
</gene>